<name>A0A5C5X146_9PLAN</name>
<dbReference type="Pfam" id="PF00498">
    <property type="entry name" value="FHA"/>
    <property type="match status" value="1"/>
</dbReference>
<feature type="region of interest" description="Disordered" evidence="1">
    <location>
        <begin position="140"/>
        <end position="181"/>
    </location>
</feature>
<dbReference type="CDD" id="cd00060">
    <property type="entry name" value="FHA"/>
    <property type="match status" value="1"/>
</dbReference>
<evidence type="ECO:0000259" key="2">
    <source>
        <dbReference type="PROSITE" id="PS50006"/>
    </source>
</evidence>
<dbReference type="Proteomes" id="UP000317243">
    <property type="component" value="Unassembled WGS sequence"/>
</dbReference>
<dbReference type="InterPro" id="IPR000253">
    <property type="entry name" value="FHA_dom"/>
</dbReference>
<dbReference type="OrthoDB" id="249606at2"/>
<evidence type="ECO:0000313" key="3">
    <source>
        <dbReference type="EMBL" id="TWT56676.1"/>
    </source>
</evidence>
<dbReference type="Gene3D" id="2.60.200.20">
    <property type="match status" value="1"/>
</dbReference>
<dbReference type="SUPFAM" id="SSF49879">
    <property type="entry name" value="SMAD/FHA domain"/>
    <property type="match status" value="1"/>
</dbReference>
<keyword evidence="4" id="KW-1185">Reference proteome</keyword>
<feature type="compositionally biased region" description="Low complexity" evidence="1">
    <location>
        <begin position="159"/>
        <end position="168"/>
    </location>
</feature>
<sequence>MPQNLLLEIQTGKHKGRKIRLTDRETMIGRGEDSKIRIGSSDVSRHHCILVAQENSLLVRDLQSRNGTFINGRPVEGEMELLAGGTLSVGPMMFQFIGDPTAETPKPEVKITIQSPAQLADSLSDDDIASWLTENQLDGATESDTAVFDSPPPAALYESASPPDDASPISQLKPKRREYKTVAEEAQDIIRRHKESLLDQPPQET</sequence>
<evidence type="ECO:0000256" key="1">
    <source>
        <dbReference type="SAM" id="MobiDB-lite"/>
    </source>
</evidence>
<protein>
    <submittedName>
        <fullName evidence="3">Glycogen accumulation regulator GarA</fullName>
    </submittedName>
</protein>
<dbReference type="AlphaFoldDB" id="A0A5C5X146"/>
<reference evidence="3 4" key="1">
    <citation type="submission" date="2019-02" db="EMBL/GenBank/DDBJ databases">
        <title>Deep-cultivation of Planctomycetes and their phenomic and genomic characterization uncovers novel biology.</title>
        <authorList>
            <person name="Wiegand S."/>
            <person name="Jogler M."/>
            <person name="Boedeker C."/>
            <person name="Pinto D."/>
            <person name="Vollmers J."/>
            <person name="Rivas-Marin E."/>
            <person name="Kohn T."/>
            <person name="Peeters S.H."/>
            <person name="Heuer A."/>
            <person name="Rast P."/>
            <person name="Oberbeckmann S."/>
            <person name="Bunk B."/>
            <person name="Jeske O."/>
            <person name="Meyerdierks A."/>
            <person name="Storesund J.E."/>
            <person name="Kallscheuer N."/>
            <person name="Luecker S."/>
            <person name="Lage O.M."/>
            <person name="Pohl T."/>
            <person name="Merkel B.J."/>
            <person name="Hornburger P."/>
            <person name="Mueller R.-W."/>
            <person name="Bruemmer F."/>
            <person name="Labrenz M."/>
            <person name="Spormann A.M."/>
            <person name="Op Den Camp H."/>
            <person name="Overmann J."/>
            <person name="Amann R."/>
            <person name="Jetten M.S.M."/>
            <person name="Mascher T."/>
            <person name="Medema M.H."/>
            <person name="Devos D.P."/>
            <person name="Kaster A.-K."/>
            <person name="Ovreas L."/>
            <person name="Rohde M."/>
            <person name="Galperin M.Y."/>
            <person name="Jogler C."/>
        </authorList>
    </citation>
    <scope>NUCLEOTIDE SEQUENCE [LARGE SCALE GENOMIC DNA]</scope>
    <source>
        <strain evidence="3 4">KOR42</strain>
    </source>
</reference>
<dbReference type="SMART" id="SM00240">
    <property type="entry name" value="FHA"/>
    <property type="match status" value="1"/>
</dbReference>
<evidence type="ECO:0000313" key="4">
    <source>
        <dbReference type="Proteomes" id="UP000317243"/>
    </source>
</evidence>
<comment type="caution">
    <text evidence="3">The sequence shown here is derived from an EMBL/GenBank/DDBJ whole genome shotgun (WGS) entry which is preliminary data.</text>
</comment>
<dbReference type="InterPro" id="IPR008984">
    <property type="entry name" value="SMAD_FHA_dom_sf"/>
</dbReference>
<accession>A0A5C5X146</accession>
<dbReference type="EMBL" id="SIHI01000001">
    <property type="protein sequence ID" value="TWT56676.1"/>
    <property type="molecule type" value="Genomic_DNA"/>
</dbReference>
<dbReference type="RefSeq" id="WP_146506612.1">
    <property type="nucleotide sequence ID" value="NZ_SIHI01000001.1"/>
</dbReference>
<organism evidence="3 4">
    <name type="scientific">Thalassoglobus neptunius</name>
    <dbReference type="NCBI Taxonomy" id="1938619"/>
    <lineage>
        <taxon>Bacteria</taxon>
        <taxon>Pseudomonadati</taxon>
        <taxon>Planctomycetota</taxon>
        <taxon>Planctomycetia</taxon>
        <taxon>Planctomycetales</taxon>
        <taxon>Planctomycetaceae</taxon>
        <taxon>Thalassoglobus</taxon>
    </lineage>
</organism>
<dbReference type="PROSITE" id="PS50006">
    <property type="entry name" value="FHA_DOMAIN"/>
    <property type="match status" value="1"/>
</dbReference>
<gene>
    <name evidence="3" type="primary">garA_1</name>
    <name evidence="3" type="ORF">KOR42_00290</name>
</gene>
<proteinExistence type="predicted"/>
<feature type="domain" description="FHA" evidence="2">
    <location>
        <begin position="26"/>
        <end position="75"/>
    </location>
</feature>